<keyword evidence="5" id="KW-0804">Transcription</keyword>
<dbReference type="GO" id="GO:0060261">
    <property type="term" value="P:positive regulation of transcription initiation by RNA polymerase II"/>
    <property type="evidence" value="ECO:0007669"/>
    <property type="project" value="InterPro"/>
</dbReference>
<keyword evidence="6" id="KW-0539">Nucleus</keyword>
<dbReference type="Gene3D" id="2.30.31.10">
    <property type="entry name" value="Transcriptional Coactivator Pc4, Chain A"/>
    <property type="match status" value="1"/>
</dbReference>
<keyword evidence="4" id="KW-0238">DNA-binding</keyword>
<protein>
    <submittedName>
        <fullName evidence="10">PC4 domain-containing protein</fullName>
    </submittedName>
</protein>
<comment type="subcellular location">
    <subcellularLocation>
        <location evidence="1">Nucleus</location>
    </subcellularLocation>
</comment>
<dbReference type="STRING" id="174720.A0A0N5C8I7"/>
<dbReference type="InterPro" id="IPR003173">
    <property type="entry name" value="PC4_C"/>
</dbReference>
<evidence type="ECO:0000313" key="9">
    <source>
        <dbReference type="Proteomes" id="UP000046392"/>
    </source>
</evidence>
<dbReference type="Proteomes" id="UP000046392">
    <property type="component" value="Unplaced"/>
</dbReference>
<proteinExistence type="inferred from homology"/>
<dbReference type="GO" id="GO:0003713">
    <property type="term" value="F:transcription coactivator activity"/>
    <property type="evidence" value="ECO:0007669"/>
    <property type="project" value="InterPro"/>
</dbReference>
<dbReference type="InterPro" id="IPR045125">
    <property type="entry name" value="Sub1/Tcp4-like"/>
</dbReference>
<dbReference type="WBParaSite" id="SPAL_0001423300.1">
    <property type="protein sequence ID" value="SPAL_0001423300.1"/>
    <property type="gene ID" value="SPAL_0001423300"/>
</dbReference>
<organism evidence="9 10">
    <name type="scientific">Strongyloides papillosus</name>
    <name type="common">Intestinal threadworm</name>
    <dbReference type="NCBI Taxonomy" id="174720"/>
    <lineage>
        <taxon>Eukaryota</taxon>
        <taxon>Metazoa</taxon>
        <taxon>Ecdysozoa</taxon>
        <taxon>Nematoda</taxon>
        <taxon>Chromadorea</taxon>
        <taxon>Rhabditida</taxon>
        <taxon>Tylenchina</taxon>
        <taxon>Panagrolaimomorpha</taxon>
        <taxon>Strongyloidoidea</taxon>
        <taxon>Strongyloididae</taxon>
        <taxon>Strongyloides</taxon>
    </lineage>
</organism>
<feature type="compositionally biased region" description="Basic and acidic residues" evidence="7">
    <location>
        <begin position="14"/>
        <end position="35"/>
    </location>
</feature>
<keyword evidence="3" id="KW-0805">Transcription regulation</keyword>
<dbReference type="SUPFAM" id="SSF54447">
    <property type="entry name" value="ssDNA-binding transcriptional regulator domain"/>
    <property type="match status" value="1"/>
</dbReference>
<evidence type="ECO:0000256" key="7">
    <source>
        <dbReference type="SAM" id="MobiDB-lite"/>
    </source>
</evidence>
<reference evidence="10" key="1">
    <citation type="submission" date="2017-02" db="UniProtKB">
        <authorList>
            <consortium name="WormBaseParasite"/>
        </authorList>
    </citation>
    <scope>IDENTIFICATION</scope>
</reference>
<dbReference type="PANTHER" id="PTHR13215">
    <property type="entry name" value="RNA POLYMERASE II TRANSCRIPTIONAL COACTIVATOR"/>
    <property type="match status" value="1"/>
</dbReference>
<evidence type="ECO:0000256" key="2">
    <source>
        <dbReference type="ARBA" id="ARBA00009001"/>
    </source>
</evidence>
<name>A0A0N5C8I7_STREA</name>
<feature type="domain" description="Transcriptional coactivator p15 (PC4) C-terminal" evidence="8">
    <location>
        <begin position="72"/>
        <end position="122"/>
    </location>
</feature>
<dbReference type="AlphaFoldDB" id="A0A0N5C8I7"/>
<evidence type="ECO:0000256" key="1">
    <source>
        <dbReference type="ARBA" id="ARBA00004123"/>
    </source>
</evidence>
<sequence length="126" mass="14172">MSESDDSFVPPEDTNPKKDTKKSMKRKNETKGEKDDGIEEVSSSKKQKKDKTGGNSDDAPYITGKDGSKMYSLGNERYVSKSSFKGKEYINIREYYKDGDEMKPGKKGISLTMEQFEALKNAIAHL</sequence>
<dbReference type="GO" id="GO:0005634">
    <property type="term" value="C:nucleus"/>
    <property type="evidence" value="ECO:0007669"/>
    <property type="project" value="UniProtKB-SubCell"/>
</dbReference>
<feature type="region of interest" description="Disordered" evidence="7">
    <location>
        <begin position="1"/>
        <end position="69"/>
    </location>
</feature>
<accession>A0A0N5C8I7</accession>
<dbReference type="GO" id="GO:0003677">
    <property type="term" value="F:DNA binding"/>
    <property type="evidence" value="ECO:0007669"/>
    <property type="project" value="UniProtKB-KW"/>
</dbReference>
<dbReference type="Pfam" id="PF02229">
    <property type="entry name" value="PC4"/>
    <property type="match status" value="1"/>
</dbReference>
<evidence type="ECO:0000256" key="5">
    <source>
        <dbReference type="ARBA" id="ARBA00023163"/>
    </source>
</evidence>
<comment type="similarity">
    <text evidence="2">Belongs to the transcriptional coactivator PC4 family.</text>
</comment>
<evidence type="ECO:0000256" key="4">
    <source>
        <dbReference type="ARBA" id="ARBA00023125"/>
    </source>
</evidence>
<evidence type="ECO:0000313" key="10">
    <source>
        <dbReference type="WBParaSite" id="SPAL_0001423300.1"/>
    </source>
</evidence>
<evidence type="ECO:0000256" key="6">
    <source>
        <dbReference type="ARBA" id="ARBA00023242"/>
    </source>
</evidence>
<dbReference type="InterPro" id="IPR009044">
    <property type="entry name" value="ssDNA-bd_transcriptional_reg"/>
</dbReference>
<evidence type="ECO:0000256" key="3">
    <source>
        <dbReference type="ARBA" id="ARBA00023015"/>
    </source>
</evidence>
<evidence type="ECO:0000259" key="8">
    <source>
        <dbReference type="Pfam" id="PF02229"/>
    </source>
</evidence>
<keyword evidence="9" id="KW-1185">Reference proteome</keyword>